<comment type="caution">
    <text evidence="1">The sequence shown here is derived from an EMBL/GenBank/DDBJ whole genome shotgun (WGS) entry which is preliminary data.</text>
</comment>
<dbReference type="Proteomes" id="UP000433406">
    <property type="component" value="Unassembled WGS sequence"/>
</dbReference>
<dbReference type="EMBL" id="WLCI01000006">
    <property type="protein sequence ID" value="MTB94876.1"/>
    <property type="molecule type" value="Genomic_DNA"/>
</dbReference>
<dbReference type="InterPro" id="IPR010699">
    <property type="entry name" value="DUF1275"/>
</dbReference>
<dbReference type="Pfam" id="PF06912">
    <property type="entry name" value="DUF1275"/>
    <property type="match status" value="1"/>
</dbReference>
<evidence type="ECO:0000313" key="2">
    <source>
        <dbReference type="Proteomes" id="UP000433406"/>
    </source>
</evidence>
<name>A0A6I3J2W5_9ACTN</name>
<protein>
    <submittedName>
        <fullName evidence="1">DUF1275 domain-containing protein</fullName>
    </submittedName>
</protein>
<proteinExistence type="predicted"/>
<dbReference type="AlphaFoldDB" id="A0A6I3J2W5"/>
<dbReference type="PANTHER" id="PTHR37314:SF4">
    <property type="entry name" value="UPF0700 TRANSMEMBRANE PROTEIN YOAK"/>
    <property type="match status" value="1"/>
</dbReference>
<reference evidence="1 2" key="1">
    <citation type="submission" date="2019-10" db="EMBL/GenBank/DDBJ databases">
        <title>Nocardioides novel species isolated from the excrement of Marmot.</title>
        <authorList>
            <person name="Zhang G."/>
        </authorList>
    </citation>
    <scope>NUCLEOTIDE SEQUENCE [LARGE SCALE GENOMIC DNA]</scope>
    <source>
        <strain evidence="2">zg-579</strain>
    </source>
</reference>
<dbReference type="PANTHER" id="PTHR37314">
    <property type="entry name" value="SLR0142 PROTEIN"/>
    <property type="match status" value="1"/>
</dbReference>
<gene>
    <name evidence="1" type="ORF">GGQ22_07240</name>
</gene>
<organism evidence="1 2">
    <name type="scientific">Nocardioides marmotae</name>
    <dbReference type="NCBI Taxonomy" id="2663857"/>
    <lineage>
        <taxon>Bacteria</taxon>
        <taxon>Bacillati</taxon>
        <taxon>Actinomycetota</taxon>
        <taxon>Actinomycetes</taxon>
        <taxon>Propionibacteriales</taxon>
        <taxon>Nocardioidaceae</taxon>
        <taxon>Nocardioides</taxon>
    </lineage>
</organism>
<accession>A0A6I3J2W5</accession>
<keyword evidence="2" id="KW-1185">Reference proteome</keyword>
<evidence type="ECO:0000313" key="1">
    <source>
        <dbReference type="EMBL" id="MTB94876.1"/>
    </source>
</evidence>
<dbReference type="RefSeq" id="WP_154614566.1">
    <property type="nucleotide sequence ID" value="NZ_CP053660.1"/>
</dbReference>
<sequence length="244" mass="24501">MPSTARERWRAVPASRMHLWLMLVLTFTTGINDAVGYLGLDRVFTGNMTGNVVILGMALAGGTGLPVLGPVLALLGFMAGAALAGRLLAVESDDPWRPRTTGLLASVAAVMFALAAAVTVVGDQPRPSVMVTTTTLAAAAMGAQAAVARQLGVRDVTTVVVTSTITGLAADSRLGAGRSGGTARRVLAIGLILLGATAGAASLRLHLGVGFALAGVLIAAVAVAGERYARHGRAARAARAAASG</sequence>